<dbReference type="Pfam" id="PF14103">
    <property type="entry name" value="DUF4276"/>
    <property type="match status" value="1"/>
</dbReference>
<dbReference type="EMBL" id="CR522871">
    <property type="protein sequence ID" value="CAG37926.1"/>
    <property type="molecule type" value="Genomic_DNA"/>
</dbReference>
<dbReference type="STRING" id="177439.DPPB62"/>
<protein>
    <recommendedName>
        <fullName evidence="3">DUF4276 family protein</fullName>
    </recommendedName>
</protein>
<dbReference type="Proteomes" id="UP000000602">
    <property type="component" value="Plasmid large"/>
</dbReference>
<dbReference type="eggNOG" id="ENOG5030456">
    <property type="taxonomic scope" value="Bacteria"/>
</dbReference>
<geneLocation type="plasmid" evidence="2">
    <name>large</name>
</geneLocation>
<dbReference type="OrthoDB" id="9801478at2"/>
<reference evidence="1 2" key="1">
    <citation type="journal article" date="2004" name="Environ. Microbiol.">
        <title>The genome of Desulfotalea psychrophila, a sulfate-reducing bacterium from permanently cold Arctic sediments.</title>
        <authorList>
            <person name="Rabus R."/>
            <person name="Ruepp A."/>
            <person name="Frickey T."/>
            <person name="Rattei T."/>
            <person name="Fartmann B."/>
            <person name="Stark M."/>
            <person name="Bauer M."/>
            <person name="Zibat A."/>
            <person name="Lombardot T."/>
            <person name="Becker I."/>
            <person name="Amann J."/>
            <person name="Gellner K."/>
            <person name="Teeling H."/>
            <person name="Leuschner W.D."/>
            <person name="Gloeckner F.-O."/>
            <person name="Lupas A.N."/>
            <person name="Amann R."/>
            <person name="Klenk H.-P."/>
        </authorList>
    </citation>
    <scope>NUCLEOTIDE SEQUENCE [LARGE SCALE GENOMIC DNA]</scope>
    <source>
        <strain evidence="2">DSM 12343 / LSv54</strain>
        <plasmid evidence="2">large</plasmid>
    </source>
</reference>
<keyword evidence="2" id="KW-1185">Reference proteome</keyword>
<sequence>MSDFIEVMVIVEGKTEENFVKSLLSKYLSERNIFMSATQVTKLGQKGGDVRFERVKNDIGLHLKQRADTYVTTLVDYYGIKEWPGLDEVPPRSTPTKIAQIVNRATSDKVRALFSSLNTDRRFVPYIAIHEFEALLFSDSRILASELGISEEEVTSVLVKCSEPEAINNSPETAPSKRLDGWAKNGKFAKTSAGIAIAKIIGIAAMRDRCPVFNDWLERLEMIQRDLP</sequence>
<name>Q6AIC1_DESPS</name>
<dbReference type="InterPro" id="IPR025455">
    <property type="entry name" value="DUF4276"/>
</dbReference>
<dbReference type="HOGENOM" id="CLU_108966_0_0_7"/>
<proteinExistence type="predicted"/>
<evidence type="ECO:0000313" key="2">
    <source>
        <dbReference type="Proteomes" id="UP000000602"/>
    </source>
</evidence>
<organism evidence="1 2">
    <name type="scientific">Desulfotalea psychrophila (strain LSv54 / DSM 12343)</name>
    <dbReference type="NCBI Taxonomy" id="177439"/>
    <lineage>
        <taxon>Bacteria</taxon>
        <taxon>Pseudomonadati</taxon>
        <taxon>Thermodesulfobacteriota</taxon>
        <taxon>Desulfobulbia</taxon>
        <taxon>Desulfobulbales</taxon>
        <taxon>Desulfocapsaceae</taxon>
        <taxon>Desulfotalea</taxon>
    </lineage>
</organism>
<dbReference type="RefSeq" id="WP_011190421.1">
    <property type="nucleotide sequence ID" value="NC_006139.1"/>
</dbReference>
<dbReference type="KEGG" id="dps:DPPB62"/>
<accession>Q6AIC1</accession>
<gene>
    <name evidence="1" type="ordered locus">DPPB62</name>
</gene>
<evidence type="ECO:0008006" key="3">
    <source>
        <dbReference type="Google" id="ProtNLM"/>
    </source>
</evidence>
<evidence type="ECO:0000313" key="1">
    <source>
        <dbReference type="EMBL" id="CAG37926.1"/>
    </source>
</evidence>
<dbReference type="AlphaFoldDB" id="Q6AIC1"/>